<reference evidence="3" key="3">
    <citation type="submission" date="2023-05" db="EMBL/GenBank/DDBJ databases">
        <authorList>
            <person name="Smith C.H."/>
        </authorList>
    </citation>
    <scope>NUCLEOTIDE SEQUENCE</scope>
    <source>
        <strain evidence="3">CHS0354</strain>
        <tissue evidence="3">Mantle</tissue>
    </source>
</reference>
<gene>
    <name evidence="3" type="ORF">CHS0354_025359</name>
</gene>
<reference evidence="3" key="2">
    <citation type="journal article" date="2021" name="Genome Biol. Evol.">
        <title>Developing a high-quality reference genome for a parasitic bivalve with doubly uniparental inheritance (Bivalvia: Unionida).</title>
        <authorList>
            <person name="Smith C.H."/>
        </authorList>
    </citation>
    <scope>NUCLEOTIDE SEQUENCE</scope>
    <source>
        <strain evidence="3">CHS0354</strain>
        <tissue evidence="3">Mantle</tissue>
    </source>
</reference>
<name>A0AAE0SQB8_9BIVA</name>
<evidence type="ECO:0000256" key="1">
    <source>
        <dbReference type="SAM" id="Phobius"/>
    </source>
</evidence>
<dbReference type="InterPro" id="IPR029044">
    <property type="entry name" value="Nucleotide-diphossugar_trans"/>
</dbReference>
<proteinExistence type="predicted"/>
<dbReference type="InterPro" id="IPR027389">
    <property type="entry name" value="B_mannosylTrfase_Bre-3/Egh"/>
</dbReference>
<dbReference type="PANTHER" id="PTHR16779">
    <property type="entry name" value="BETA-1,4-MANNOSYLTRANSFERASE EGH"/>
    <property type="match status" value="1"/>
</dbReference>
<dbReference type="PANTHER" id="PTHR16779:SF1">
    <property type="entry name" value="BETA-1,4-MANNOSYLTRANSFERASE EGH"/>
    <property type="match status" value="1"/>
</dbReference>
<keyword evidence="1" id="KW-0812">Transmembrane</keyword>
<feature type="transmembrane region" description="Helical" evidence="1">
    <location>
        <begin position="236"/>
        <end position="260"/>
    </location>
</feature>
<feature type="transmembrane region" description="Helical" evidence="1">
    <location>
        <begin position="211"/>
        <end position="230"/>
    </location>
</feature>
<accession>A0AAE0SQB8</accession>
<dbReference type="Proteomes" id="UP001195483">
    <property type="component" value="Unassembled WGS sequence"/>
</dbReference>
<evidence type="ECO:0000313" key="3">
    <source>
        <dbReference type="EMBL" id="KAK3595735.1"/>
    </source>
</evidence>
<keyword evidence="1" id="KW-0472">Membrane</keyword>
<evidence type="ECO:0000313" key="4">
    <source>
        <dbReference type="Proteomes" id="UP001195483"/>
    </source>
</evidence>
<comment type="caution">
    <text evidence="3">The sequence shown here is derived from an EMBL/GenBank/DDBJ whole genome shotgun (WGS) entry which is preliminary data.</text>
</comment>
<reference evidence="3" key="1">
    <citation type="journal article" date="2021" name="Genome Biol. Evol.">
        <title>A High-Quality Reference Genome for a Parasitic Bivalve with Doubly Uniparental Inheritance (Bivalvia: Unionida).</title>
        <authorList>
            <person name="Smith C.H."/>
        </authorList>
    </citation>
    <scope>NUCLEOTIDE SEQUENCE</scope>
    <source>
        <strain evidence="3">CHS0354</strain>
    </source>
</reference>
<organism evidence="3 4">
    <name type="scientific">Potamilus streckersoni</name>
    <dbReference type="NCBI Taxonomy" id="2493646"/>
    <lineage>
        <taxon>Eukaryota</taxon>
        <taxon>Metazoa</taxon>
        <taxon>Spiralia</taxon>
        <taxon>Lophotrochozoa</taxon>
        <taxon>Mollusca</taxon>
        <taxon>Bivalvia</taxon>
        <taxon>Autobranchia</taxon>
        <taxon>Heteroconchia</taxon>
        <taxon>Palaeoheterodonta</taxon>
        <taxon>Unionida</taxon>
        <taxon>Unionoidea</taxon>
        <taxon>Unionidae</taxon>
        <taxon>Ambleminae</taxon>
        <taxon>Lampsilini</taxon>
        <taxon>Potamilus</taxon>
    </lineage>
</organism>
<dbReference type="Pfam" id="PF13632">
    <property type="entry name" value="Glyco_trans_2_3"/>
    <property type="match status" value="2"/>
</dbReference>
<keyword evidence="1" id="KW-1133">Transmembrane helix</keyword>
<dbReference type="EMBL" id="JAEAOA010001512">
    <property type="protein sequence ID" value="KAK3595735.1"/>
    <property type="molecule type" value="Genomic_DNA"/>
</dbReference>
<protein>
    <recommendedName>
        <fullName evidence="2">Glycosyltransferase 2-like domain-containing protein</fullName>
    </recommendedName>
</protein>
<dbReference type="GO" id="GO:0005737">
    <property type="term" value="C:cytoplasm"/>
    <property type="evidence" value="ECO:0007669"/>
    <property type="project" value="TreeGrafter"/>
</dbReference>
<feature type="domain" description="Glycosyltransferase 2-like" evidence="2">
    <location>
        <begin position="66"/>
        <end position="159"/>
    </location>
</feature>
<feature type="transmembrane region" description="Helical" evidence="1">
    <location>
        <begin position="272"/>
        <end position="296"/>
    </location>
</feature>
<dbReference type="InterPro" id="IPR001173">
    <property type="entry name" value="Glyco_trans_2-like"/>
</dbReference>
<feature type="domain" description="Glycosyltransferase 2-like" evidence="2">
    <location>
        <begin position="165"/>
        <end position="251"/>
    </location>
</feature>
<sequence length="324" mass="36842">MCQRIGLEKFKFEIVTDIRLDLRTSMFIREIVVPKEYTTSNNSLYKARALHYCLENKINMLSNDDWIVHLDEETILTEESVIGLANFAANNIGGIGQGVITYANDGIVNWITTLADSVRVSIDIGLMKFCFQKLHRPLFGLKGSYIITKLAVEKDIGFDFGPKGSEMWEKSPFTIVDYIKQRKRWFVGRMYTLLSPNIPVKYKLFLIPTDLSWLLLTLNLSNSFVSLLFPMQTPNVVFFVTSMIVGVMIFLFVFGSIKSFSLKRYGFLKKAIICASTILIIPFAACLDGIASLYGFCGRLDDGFYIVKKDKELHVKSNHTDILV</sequence>
<dbReference type="AlphaFoldDB" id="A0AAE0SQB8"/>
<dbReference type="GO" id="GO:0019187">
    <property type="term" value="F:beta-1,4-mannosyltransferase activity"/>
    <property type="evidence" value="ECO:0007669"/>
    <property type="project" value="InterPro"/>
</dbReference>
<dbReference type="SUPFAM" id="SSF53448">
    <property type="entry name" value="Nucleotide-diphospho-sugar transferases"/>
    <property type="match status" value="1"/>
</dbReference>
<keyword evidence="4" id="KW-1185">Reference proteome</keyword>
<evidence type="ECO:0000259" key="2">
    <source>
        <dbReference type="Pfam" id="PF13632"/>
    </source>
</evidence>